<reference evidence="1" key="1">
    <citation type="submission" date="2014-05" db="EMBL/GenBank/DDBJ databases">
        <authorList>
            <person name="Chronopoulou M."/>
        </authorList>
    </citation>
    <scope>NUCLEOTIDE SEQUENCE</scope>
    <source>
        <tissue evidence="1">Whole organism</tissue>
    </source>
</reference>
<dbReference type="EMBL" id="HACA01011299">
    <property type="protein sequence ID" value="CDW28660.1"/>
    <property type="molecule type" value="Transcribed_RNA"/>
</dbReference>
<evidence type="ECO:0000313" key="1">
    <source>
        <dbReference type="EMBL" id="CDW28660.1"/>
    </source>
</evidence>
<organism evidence="1">
    <name type="scientific">Lepeophtheirus salmonis</name>
    <name type="common">Salmon louse</name>
    <name type="synonym">Caligus salmonis</name>
    <dbReference type="NCBI Taxonomy" id="72036"/>
    <lineage>
        <taxon>Eukaryota</taxon>
        <taxon>Metazoa</taxon>
        <taxon>Ecdysozoa</taxon>
        <taxon>Arthropoda</taxon>
        <taxon>Crustacea</taxon>
        <taxon>Multicrustacea</taxon>
        <taxon>Hexanauplia</taxon>
        <taxon>Copepoda</taxon>
        <taxon>Siphonostomatoida</taxon>
        <taxon>Caligidae</taxon>
        <taxon>Lepeophtheirus</taxon>
    </lineage>
</organism>
<dbReference type="AlphaFoldDB" id="A0A0K2TS67"/>
<protein>
    <submittedName>
        <fullName evidence="1">Uncharacterized protein</fullName>
    </submittedName>
</protein>
<feature type="non-terminal residue" evidence="1">
    <location>
        <position position="1"/>
    </location>
</feature>
<name>A0A0K2TS67_LEPSM</name>
<sequence>IDLSTDISLRFNLSVKEDKIGLYSNGSAKLVLLPHMICHIKTLTESYGASSYSIIDFNFSSCNTPLRQIPMNQTCQVNSNSIYPNTSPLDITNAKGWKSNVKHHGLTEHRLDFDFLLGMSLTGFYFESDSNYLVPQKMKFHFSFIKNGYHSQISEIKVEPNQFIQFPQAMNGRYVRITIKEVSEPSQLDQKPIFIKNLKWTGTKILSKETYTCAPPSPDTFIRSYIIDTQNKILYVCDTDPDLDRPICYSRHHETENIKSKVF</sequence>
<accession>A0A0K2TS67</accession>
<proteinExistence type="predicted"/>